<dbReference type="AlphaFoldDB" id="A0A0A9GUK2"/>
<organism evidence="1">
    <name type="scientific">Arundo donax</name>
    <name type="common">Giant reed</name>
    <name type="synonym">Donax arundinaceus</name>
    <dbReference type="NCBI Taxonomy" id="35708"/>
    <lineage>
        <taxon>Eukaryota</taxon>
        <taxon>Viridiplantae</taxon>
        <taxon>Streptophyta</taxon>
        <taxon>Embryophyta</taxon>
        <taxon>Tracheophyta</taxon>
        <taxon>Spermatophyta</taxon>
        <taxon>Magnoliopsida</taxon>
        <taxon>Liliopsida</taxon>
        <taxon>Poales</taxon>
        <taxon>Poaceae</taxon>
        <taxon>PACMAD clade</taxon>
        <taxon>Arundinoideae</taxon>
        <taxon>Arundineae</taxon>
        <taxon>Arundo</taxon>
    </lineage>
</organism>
<proteinExistence type="predicted"/>
<accession>A0A0A9GUK2</accession>
<evidence type="ECO:0000313" key="1">
    <source>
        <dbReference type="EMBL" id="JAE28680.1"/>
    </source>
</evidence>
<name>A0A0A9GUK2_ARUDO</name>
<dbReference type="EMBL" id="GBRH01169216">
    <property type="protein sequence ID" value="JAE28680.1"/>
    <property type="molecule type" value="Transcribed_RNA"/>
</dbReference>
<protein>
    <submittedName>
        <fullName evidence="1">Uncharacterized protein</fullName>
    </submittedName>
</protein>
<sequence>MRYIACSPYNTCLVKMGLQSRGHL</sequence>
<reference evidence="1" key="2">
    <citation type="journal article" date="2015" name="Data Brief">
        <title>Shoot transcriptome of the giant reed, Arundo donax.</title>
        <authorList>
            <person name="Barrero R.A."/>
            <person name="Guerrero F.D."/>
            <person name="Moolhuijzen P."/>
            <person name="Goolsby J.A."/>
            <person name="Tidwell J."/>
            <person name="Bellgard S.E."/>
            <person name="Bellgard M.I."/>
        </authorList>
    </citation>
    <scope>NUCLEOTIDE SEQUENCE</scope>
    <source>
        <tissue evidence="1">Shoot tissue taken approximately 20 cm above the soil surface</tissue>
    </source>
</reference>
<reference evidence="1" key="1">
    <citation type="submission" date="2014-09" db="EMBL/GenBank/DDBJ databases">
        <authorList>
            <person name="Magalhaes I.L.F."/>
            <person name="Oliveira U."/>
            <person name="Santos F.R."/>
            <person name="Vidigal T.H.D.A."/>
            <person name="Brescovit A.D."/>
            <person name="Santos A.J."/>
        </authorList>
    </citation>
    <scope>NUCLEOTIDE SEQUENCE</scope>
    <source>
        <tissue evidence="1">Shoot tissue taken approximately 20 cm above the soil surface</tissue>
    </source>
</reference>